<dbReference type="InterPro" id="IPR036388">
    <property type="entry name" value="WH-like_DNA-bd_sf"/>
</dbReference>
<dbReference type="PROSITE" id="PS50949">
    <property type="entry name" value="HTH_GNTR"/>
    <property type="match status" value="1"/>
</dbReference>
<dbReference type="SMART" id="SM00866">
    <property type="entry name" value="UTRA"/>
    <property type="match status" value="1"/>
</dbReference>
<keyword evidence="1" id="KW-0805">Transcription regulation</keyword>
<keyword evidence="6" id="KW-1185">Reference proteome</keyword>
<dbReference type="CDD" id="cd07377">
    <property type="entry name" value="WHTH_GntR"/>
    <property type="match status" value="1"/>
</dbReference>
<dbReference type="InterPro" id="IPR011663">
    <property type="entry name" value="UTRA"/>
</dbReference>
<keyword evidence="2" id="KW-0238">DNA-binding</keyword>
<dbReference type="SUPFAM" id="SSF46785">
    <property type="entry name" value="Winged helix' DNA-binding domain"/>
    <property type="match status" value="1"/>
</dbReference>
<dbReference type="PANTHER" id="PTHR44846">
    <property type="entry name" value="MANNOSYL-D-GLYCERATE TRANSPORT/METABOLISM SYSTEM REPRESSOR MNGR-RELATED"/>
    <property type="match status" value="1"/>
</dbReference>
<gene>
    <name evidence="5" type="ORF">ACFOY7_04085</name>
</gene>
<dbReference type="InterPro" id="IPR036390">
    <property type="entry name" value="WH_DNA-bd_sf"/>
</dbReference>
<protein>
    <submittedName>
        <fullName evidence="5">GntR family transcriptional regulator</fullName>
    </submittedName>
</protein>
<dbReference type="Gene3D" id="3.40.1410.10">
    <property type="entry name" value="Chorismate lyase-like"/>
    <property type="match status" value="1"/>
</dbReference>
<dbReference type="InterPro" id="IPR050679">
    <property type="entry name" value="Bact_HTH_transcr_reg"/>
</dbReference>
<reference evidence="6" key="1">
    <citation type="journal article" date="2019" name="Int. J. Syst. Evol. Microbiol.">
        <title>The Global Catalogue of Microorganisms (GCM) 10K type strain sequencing project: providing services to taxonomists for standard genome sequencing and annotation.</title>
        <authorList>
            <consortium name="The Broad Institute Genomics Platform"/>
            <consortium name="The Broad Institute Genome Sequencing Center for Infectious Disease"/>
            <person name="Wu L."/>
            <person name="Ma J."/>
        </authorList>
    </citation>
    <scope>NUCLEOTIDE SEQUENCE [LARGE SCALE GENOMIC DNA]</scope>
    <source>
        <strain evidence="6">CCUG 37865</strain>
    </source>
</reference>
<dbReference type="Proteomes" id="UP001595882">
    <property type="component" value="Unassembled WGS sequence"/>
</dbReference>
<evidence type="ECO:0000259" key="4">
    <source>
        <dbReference type="PROSITE" id="PS50949"/>
    </source>
</evidence>
<proteinExistence type="predicted"/>
<evidence type="ECO:0000256" key="2">
    <source>
        <dbReference type="ARBA" id="ARBA00023125"/>
    </source>
</evidence>
<dbReference type="EMBL" id="JBHSDT010000003">
    <property type="protein sequence ID" value="MFC4402253.1"/>
    <property type="molecule type" value="Genomic_DNA"/>
</dbReference>
<evidence type="ECO:0000313" key="6">
    <source>
        <dbReference type="Proteomes" id="UP001595882"/>
    </source>
</evidence>
<dbReference type="InterPro" id="IPR028978">
    <property type="entry name" value="Chorismate_lyase_/UTRA_dom_sf"/>
</dbReference>
<dbReference type="SUPFAM" id="SSF64288">
    <property type="entry name" value="Chorismate lyase-like"/>
    <property type="match status" value="1"/>
</dbReference>
<name>A0ABV8WT51_9BACI</name>
<comment type="caution">
    <text evidence="5">The sequence shown here is derived from an EMBL/GenBank/DDBJ whole genome shotgun (WGS) entry which is preliminary data.</text>
</comment>
<keyword evidence="3" id="KW-0804">Transcription</keyword>
<dbReference type="PRINTS" id="PR00035">
    <property type="entry name" value="HTHGNTR"/>
</dbReference>
<evidence type="ECO:0000256" key="1">
    <source>
        <dbReference type="ARBA" id="ARBA00023015"/>
    </source>
</evidence>
<evidence type="ECO:0000313" key="5">
    <source>
        <dbReference type="EMBL" id="MFC4402253.1"/>
    </source>
</evidence>
<dbReference type="RefSeq" id="WP_390249658.1">
    <property type="nucleotide sequence ID" value="NZ_JBHSDT010000003.1"/>
</dbReference>
<dbReference type="Pfam" id="PF07702">
    <property type="entry name" value="UTRA"/>
    <property type="match status" value="1"/>
</dbReference>
<dbReference type="SMART" id="SM00345">
    <property type="entry name" value="HTH_GNTR"/>
    <property type="match status" value="1"/>
</dbReference>
<accession>A0ABV8WT51</accession>
<dbReference type="InterPro" id="IPR000524">
    <property type="entry name" value="Tscrpt_reg_HTH_GntR"/>
</dbReference>
<organism evidence="5 6">
    <name type="scientific">Gracilibacillus xinjiangensis</name>
    <dbReference type="NCBI Taxonomy" id="1193282"/>
    <lineage>
        <taxon>Bacteria</taxon>
        <taxon>Bacillati</taxon>
        <taxon>Bacillota</taxon>
        <taxon>Bacilli</taxon>
        <taxon>Bacillales</taxon>
        <taxon>Bacillaceae</taxon>
        <taxon>Gracilibacillus</taxon>
    </lineage>
</organism>
<sequence length="237" mass="27243">MDRVVLIVDDLMEQITTKKLLPGAKLPSENQLADKYKVPRFTIREAFNKLEERGYIYSVQGKGRYLKEESVSVQMSLSSKTSFTEKMNALGYDHCTQNISCTPIDYEPMIYETLNAGKSDIVYQIGRLRLINGEPIAIHYSYVKEAQFPSISKDGPFVLSMFRYYRDHGIRQFSSQKSLLNVTFPTSREQGLLHCKSMVPLIEIVSDSIDARNGNVLEYTRIIYRSDKFKYNITSDT</sequence>
<dbReference type="Gene3D" id="1.10.10.10">
    <property type="entry name" value="Winged helix-like DNA-binding domain superfamily/Winged helix DNA-binding domain"/>
    <property type="match status" value="1"/>
</dbReference>
<feature type="domain" description="HTH gntR-type" evidence="4">
    <location>
        <begin position="1"/>
        <end position="69"/>
    </location>
</feature>
<dbReference type="PANTHER" id="PTHR44846:SF17">
    <property type="entry name" value="GNTR-FAMILY TRANSCRIPTIONAL REGULATOR"/>
    <property type="match status" value="1"/>
</dbReference>
<dbReference type="Pfam" id="PF00392">
    <property type="entry name" value="GntR"/>
    <property type="match status" value="1"/>
</dbReference>
<evidence type="ECO:0000256" key="3">
    <source>
        <dbReference type="ARBA" id="ARBA00023163"/>
    </source>
</evidence>